<dbReference type="Pfam" id="PF00171">
    <property type="entry name" value="Aldedh"/>
    <property type="match status" value="1"/>
</dbReference>
<dbReference type="InterPro" id="IPR015590">
    <property type="entry name" value="Aldehyde_DH_dom"/>
</dbReference>
<keyword evidence="1 3" id="KW-0560">Oxidoreductase</keyword>
<protein>
    <submittedName>
        <fullName evidence="3">NADP-dependent aldehyde dehydrogenase</fullName>
        <ecNumber evidence="3">1.2.1.4</ecNumber>
    </submittedName>
</protein>
<proteinExistence type="predicted"/>
<dbReference type="OrthoDB" id="9770537at2"/>
<dbReference type="EC" id="1.2.1.4" evidence="3"/>
<dbReference type="InterPro" id="IPR016163">
    <property type="entry name" value="Ald_DH_C"/>
</dbReference>
<dbReference type="RefSeq" id="WP_078039569.1">
    <property type="nucleotide sequence ID" value="NZ_CP015820.1"/>
</dbReference>
<dbReference type="Gene3D" id="3.40.309.10">
    <property type="entry name" value="Aldehyde Dehydrogenase, Chain A, domain 2"/>
    <property type="match status" value="1"/>
</dbReference>
<dbReference type="KEGG" id="bapa:BBC0178_012580"/>
<gene>
    <name evidence="3" type="ORF">BBC0178_012580</name>
</gene>
<dbReference type="InterPro" id="IPR044151">
    <property type="entry name" value="ALDH_KGSADH"/>
</dbReference>
<dbReference type="InterPro" id="IPR016161">
    <property type="entry name" value="Ald_DH/histidinol_DH"/>
</dbReference>
<dbReference type="PANTHER" id="PTHR43353">
    <property type="entry name" value="SUCCINATE-SEMIALDEHYDE DEHYDROGENASE, MITOCHONDRIAL"/>
    <property type="match status" value="1"/>
</dbReference>
<evidence type="ECO:0000259" key="2">
    <source>
        <dbReference type="Pfam" id="PF00171"/>
    </source>
</evidence>
<organism evidence="3 4">
    <name type="scientific">Bartonella apihabitans</name>
    <dbReference type="NCBI Taxonomy" id="2750929"/>
    <lineage>
        <taxon>Bacteria</taxon>
        <taxon>Pseudomonadati</taxon>
        <taxon>Pseudomonadota</taxon>
        <taxon>Alphaproteobacteria</taxon>
        <taxon>Hyphomicrobiales</taxon>
        <taxon>Bartonellaceae</taxon>
        <taxon>Bartonella</taxon>
    </lineage>
</organism>
<keyword evidence="4" id="KW-1185">Reference proteome</keyword>
<evidence type="ECO:0000313" key="3">
    <source>
        <dbReference type="EMBL" id="AQT42728.1"/>
    </source>
</evidence>
<sequence length="507" mass="54161">MNITGELLINGSSHMGKDGHFQAIEAATGKHLPGTFGGATVEDLAQATEAAWKAFPIYRETNLEKRAAFLEKIAELIAATGDELIARTMAETGLPKARLEGERMRTVNQLKMFAREVRSAHFIDRRDDPADLNRKPQPKPGLIFRNIGIGPVAVFGASNFPYAFSVAGGDTAAALAAGCPVIVKAHPAHPGTSEVIGRCVQQAVAACHMPAGTFALLQTTEPEIAQKLVADPHIRAVGFTGSRKGGLVFMDIAAKRKQPIPVYAEMSSINPVLLLPGALEERGSEIGTSFINSLCMGAGQFCTNPGLVLAINGKGYDAFLNSAREATKAAVPQTMLTPNIAKAYRDGVERLENNAKVTTIARGKPGSEFECQAALFEVSASDFIKDHRLEEEVFGSSSLIVKCNDKHDLIKVLEALEGQLTIAIHLTNSDNALANELMPLLEIMAGRLLINGFGTGVEVSPAMVHGGPFPSTSDGRTTSVGTAAIYRFLRPICYQDFSENILPSLLK</sequence>
<dbReference type="InterPro" id="IPR016162">
    <property type="entry name" value="Ald_DH_N"/>
</dbReference>
<evidence type="ECO:0000313" key="4">
    <source>
        <dbReference type="Proteomes" id="UP000189660"/>
    </source>
</evidence>
<dbReference type="AlphaFoldDB" id="A0A1U9MBM8"/>
<dbReference type="Proteomes" id="UP000189660">
    <property type="component" value="Chromosome"/>
</dbReference>
<name>A0A1U9MBM8_9HYPH</name>
<accession>A0A1U9MBM8</accession>
<dbReference type="InterPro" id="IPR050740">
    <property type="entry name" value="Aldehyde_DH_Superfamily"/>
</dbReference>
<feature type="domain" description="Aldehyde dehydrogenase" evidence="2">
    <location>
        <begin position="19"/>
        <end position="467"/>
    </location>
</feature>
<dbReference type="Gene3D" id="3.40.605.10">
    <property type="entry name" value="Aldehyde Dehydrogenase, Chain A, domain 1"/>
    <property type="match status" value="1"/>
</dbReference>
<dbReference type="PANTHER" id="PTHR43353:SF3">
    <property type="entry name" value="ALDEHYDE DEHYDROGENASE-RELATED"/>
    <property type="match status" value="1"/>
</dbReference>
<reference evidence="3 4" key="1">
    <citation type="submission" date="2016-11" db="EMBL/GenBank/DDBJ databases">
        <title>Comparative genomics of Bartonella apis.</title>
        <authorList>
            <person name="Engel P."/>
        </authorList>
    </citation>
    <scope>NUCLEOTIDE SEQUENCE [LARGE SCALE GENOMIC DNA]</scope>
    <source>
        <strain evidence="3 4">BBC0178</strain>
    </source>
</reference>
<dbReference type="EMBL" id="CP015820">
    <property type="protein sequence ID" value="AQT42728.1"/>
    <property type="molecule type" value="Genomic_DNA"/>
</dbReference>
<evidence type="ECO:0000256" key="1">
    <source>
        <dbReference type="ARBA" id="ARBA00023002"/>
    </source>
</evidence>
<dbReference type="SUPFAM" id="SSF53720">
    <property type="entry name" value="ALDH-like"/>
    <property type="match status" value="1"/>
</dbReference>
<dbReference type="GO" id="GO:0033721">
    <property type="term" value="F:aldehyde dehydrogenase (NADP+) activity"/>
    <property type="evidence" value="ECO:0007669"/>
    <property type="project" value="UniProtKB-EC"/>
</dbReference>
<dbReference type="CDD" id="cd07129">
    <property type="entry name" value="ALDH_KGSADH"/>
    <property type="match status" value="1"/>
</dbReference>